<feature type="transmembrane region" description="Helical" evidence="1">
    <location>
        <begin position="65"/>
        <end position="85"/>
    </location>
</feature>
<feature type="transmembrane region" description="Helical" evidence="1">
    <location>
        <begin position="33"/>
        <end position="53"/>
    </location>
</feature>
<sequence>MANVQSKMAILWLFGAALWLIGASVNPFEPKIGLPALVLVLIGVLLIAGASMWQAWHQHRTWQAVAFTLLIPLIAAGLVALLEWLI</sequence>
<accession>A0ABV9I9G3</accession>
<proteinExistence type="predicted"/>
<name>A0ABV9I9G3_9DEIO</name>
<comment type="caution">
    <text evidence="2">The sequence shown here is derived from an EMBL/GenBank/DDBJ whole genome shotgun (WGS) entry which is preliminary data.</text>
</comment>
<keyword evidence="3" id="KW-1185">Reference proteome</keyword>
<evidence type="ECO:0000313" key="3">
    <source>
        <dbReference type="Proteomes" id="UP001595952"/>
    </source>
</evidence>
<dbReference type="RefSeq" id="WP_380061562.1">
    <property type="nucleotide sequence ID" value="NZ_JBHSEI010000006.1"/>
</dbReference>
<keyword evidence="1" id="KW-0472">Membrane</keyword>
<organism evidence="2 3">
    <name type="scientific">Deinococcus hohokamensis</name>
    <dbReference type="NCBI Taxonomy" id="309883"/>
    <lineage>
        <taxon>Bacteria</taxon>
        <taxon>Thermotogati</taxon>
        <taxon>Deinococcota</taxon>
        <taxon>Deinococci</taxon>
        <taxon>Deinococcales</taxon>
        <taxon>Deinococcaceae</taxon>
        <taxon>Deinococcus</taxon>
    </lineage>
</organism>
<keyword evidence="1" id="KW-0812">Transmembrane</keyword>
<keyword evidence="1" id="KW-1133">Transmembrane helix</keyword>
<gene>
    <name evidence="2" type="ORF">ACFO0D_09380</name>
</gene>
<dbReference type="EMBL" id="JBHSEI010000006">
    <property type="protein sequence ID" value="MFC4638553.1"/>
    <property type="molecule type" value="Genomic_DNA"/>
</dbReference>
<reference evidence="3" key="1">
    <citation type="journal article" date="2019" name="Int. J. Syst. Evol. Microbiol.">
        <title>The Global Catalogue of Microorganisms (GCM) 10K type strain sequencing project: providing services to taxonomists for standard genome sequencing and annotation.</title>
        <authorList>
            <consortium name="The Broad Institute Genomics Platform"/>
            <consortium name="The Broad Institute Genome Sequencing Center for Infectious Disease"/>
            <person name="Wu L."/>
            <person name="Ma J."/>
        </authorList>
    </citation>
    <scope>NUCLEOTIDE SEQUENCE [LARGE SCALE GENOMIC DNA]</scope>
    <source>
        <strain evidence="3">CCUG 55995</strain>
    </source>
</reference>
<evidence type="ECO:0000256" key="1">
    <source>
        <dbReference type="SAM" id="Phobius"/>
    </source>
</evidence>
<evidence type="ECO:0000313" key="2">
    <source>
        <dbReference type="EMBL" id="MFC4638553.1"/>
    </source>
</evidence>
<protein>
    <submittedName>
        <fullName evidence="2">Uncharacterized protein</fullName>
    </submittedName>
</protein>
<dbReference type="Proteomes" id="UP001595952">
    <property type="component" value="Unassembled WGS sequence"/>
</dbReference>